<comment type="subcellular location">
    <subcellularLocation>
        <location evidence="1">Mitochondrion membrane</location>
        <topology evidence="1">Multi-pass membrane protein</topology>
    </subcellularLocation>
</comment>
<evidence type="ECO:0000256" key="8">
    <source>
        <dbReference type="ARBA" id="ARBA00023136"/>
    </source>
</evidence>
<dbReference type="PROSITE" id="PS50920">
    <property type="entry name" value="SOLCAR"/>
    <property type="match status" value="1"/>
</dbReference>
<dbReference type="GO" id="GO:0031966">
    <property type="term" value="C:mitochondrial membrane"/>
    <property type="evidence" value="ECO:0007669"/>
    <property type="project" value="UniProtKB-SubCell"/>
</dbReference>
<sequence>MSAAEGGDAAAPPPPLTRKQAGAVGATASAVRGLLLQPLYLWYRTPLKLFRPLRVDYLATARALLPPDVLSRRVSLRGSTLGMIANAVRQRGWSFLPRYVLQPMLANWMVGFALFTTYAATLPAAYARAASQYSLSSHERLPWHPPFAAGAAAGLAQSVVATPLDSLRVRFEVEDMVRGRYKSWWEFATASASEMSLGGLYRGLRLTLAKDVVGYCLFFGLFELAKNEAIGLHRDLVRAACRADLLGPGSEIGRLTRARAAELRRLLDREPERAESSGGWLPKSSHALVLPVLLLPPALGRPVCILLAGCAAALAYQAVDYPLERFRTLLYSEVANSEMVRSSVARHFADDSSHGSRRAPGPAPTPYRDAWGSLVNAAAREHPYPAHSAVGRTLRAGRYLYRGWLGVSLRSIPAASVGLLAYELLKPSLLPGPA</sequence>
<feature type="repeat" description="Solcar" evidence="9">
    <location>
        <begin position="141"/>
        <end position="228"/>
    </location>
</feature>
<evidence type="ECO:0000256" key="6">
    <source>
        <dbReference type="ARBA" id="ARBA00022989"/>
    </source>
</evidence>
<dbReference type="Proteomes" id="UP001140217">
    <property type="component" value="Unassembled WGS sequence"/>
</dbReference>
<evidence type="ECO:0000256" key="1">
    <source>
        <dbReference type="ARBA" id="ARBA00004225"/>
    </source>
</evidence>
<dbReference type="PANTHER" id="PTHR45624:SF26">
    <property type="entry name" value="CARRIER PROTEIN, PUTATIVE (AFU_ORTHOLOGUE AFUA_1G07710)-RELATED"/>
    <property type="match status" value="1"/>
</dbReference>
<dbReference type="InterPro" id="IPR050567">
    <property type="entry name" value="Mitochondrial_Carrier"/>
</dbReference>
<evidence type="ECO:0000256" key="11">
    <source>
        <dbReference type="SAM" id="MobiDB-lite"/>
    </source>
</evidence>
<evidence type="ECO:0000256" key="10">
    <source>
        <dbReference type="RuleBase" id="RU000488"/>
    </source>
</evidence>
<feature type="region of interest" description="Disordered" evidence="11">
    <location>
        <begin position="1"/>
        <end position="20"/>
    </location>
</feature>
<protein>
    <recommendedName>
        <fullName evidence="14">Mitochondrial carrier</fullName>
    </recommendedName>
</protein>
<keyword evidence="3 10" id="KW-0813">Transport</keyword>
<keyword evidence="8 9" id="KW-0472">Membrane</keyword>
<evidence type="ECO:0000256" key="5">
    <source>
        <dbReference type="ARBA" id="ARBA00022737"/>
    </source>
</evidence>
<dbReference type="GO" id="GO:0022857">
    <property type="term" value="F:transmembrane transporter activity"/>
    <property type="evidence" value="ECO:0007669"/>
    <property type="project" value="TreeGrafter"/>
</dbReference>
<dbReference type="Pfam" id="PF00153">
    <property type="entry name" value="Mito_carr"/>
    <property type="match status" value="1"/>
</dbReference>
<evidence type="ECO:0000256" key="7">
    <source>
        <dbReference type="ARBA" id="ARBA00023128"/>
    </source>
</evidence>
<accession>A0A9W8H9U3</accession>
<dbReference type="InterPro" id="IPR023395">
    <property type="entry name" value="MCP_dom_sf"/>
</dbReference>
<evidence type="ECO:0008006" key="14">
    <source>
        <dbReference type="Google" id="ProtNLM"/>
    </source>
</evidence>
<keyword evidence="13" id="KW-1185">Reference proteome</keyword>
<dbReference type="Gene3D" id="1.50.40.10">
    <property type="entry name" value="Mitochondrial carrier domain"/>
    <property type="match status" value="1"/>
</dbReference>
<dbReference type="AlphaFoldDB" id="A0A9W8H9U3"/>
<keyword evidence="4 9" id="KW-0812">Transmembrane</keyword>
<reference evidence="12" key="1">
    <citation type="submission" date="2022-07" db="EMBL/GenBank/DDBJ databases">
        <title>Phylogenomic reconstructions and comparative analyses of Kickxellomycotina fungi.</title>
        <authorList>
            <person name="Reynolds N.K."/>
            <person name="Stajich J.E."/>
            <person name="Barry K."/>
            <person name="Grigoriev I.V."/>
            <person name="Crous P."/>
            <person name="Smith M.E."/>
        </authorList>
    </citation>
    <scope>NUCLEOTIDE SEQUENCE</scope>
    <source>
        <strain evidence="12">NBRC 105414</strain>
    </source>
</reference>
<dbReference type="SUPFAM" id="SSF103506">
    <property type="entry name" value="Mitochondrial carrier"/>
    <property type="match status" value="1"/>
</dbReference>
<name>A0A9W8H9U3_9FUNG</name>
<evidence type="ECO:0000313" key="13">
    <source>
        <dbReference type="Proteomes" id="UP001140217"/>
    </source>
</evidence>
<evidence type="ECO:0000256" key="3">
    <source>
        <dbReference type="ARBA" id="ARBA00022448"/>
    </source>
</evidence>
<dbReference type="PANTHER" id="PTHR45624">
    <property type="entry name" value="MITOCHONDRIAL BASIC AMINO ACIDS TRANSPORTER-RELATED"/>
    <property type="match status" value="1"/>
</dbReference>
<comment type="caution">
    <text evidence="12">The sequence shown here is derived from an EMBL/GenBank/DDBJ whole genome shotgun (WGS) entry which is preliminary data.</text>
</comment>
<organism evidence="12 13">
    <name type="scientific">Coemansia javaensis</name>
    <dbReference type="NCBI Taxonomy" id="2761396"/>
    <lineage>
        <taxon>Eukaryota</taxon>
        <taxon>Fungi</taxon>
        <taxon>Fungi incertae sedis</taxon>
        <taxon>Zoopagomycota</taxon>
        <taxon>Kickxellomycotina</taxon>
        <taxon>Kickxellomycetes</taxon>
        <taxon>Kickxellales</taxon>
        <taxon>Kickxellaceae</taxon>
        <taxon>Coemansia</taxon>
    </lineage>
</organism>
<evidence type="ECO:0000313" key="12">
    <source>
        <dbReference type="EMBL" id="KAJ2779177.1"/>
    </source>
</evidence>
<keyword evidence="7" id="KW-0496">Mitochondrion</keyword>
<dbReference type="EMBL" id="JANBUL010000189">
    <property type="protein sequence ID" value="KAJ2779177.1"/>
    <property type="molecule type" value="Genomic_DNA"/>
</dbReference>
<dbReference type="OrthoDB" id="3364892at2759"/>
<keyword evidence="6" id="KW-1133">Transmembrane helix</keyword>
<evidence type="ECO:0000256" key="9">
    <source>
        <dbReference type="PROSITE-ProRule" id="PRU00282"/>
    </source>
</evidence>
<evidence type="ECO:0000256" key="4">
    <source>
        <dbReference type="ARBA" id="ARBA00022692"/>
    </source>
</evidence>
<dbReference type="InterPro" id="IPR018108">
    <property type="entry name" value="MCP_transmembrane"/>
</dbReference>
<keyword evidence="5" id="KW-0677">Repeat</keyword>
<evidence type="ECO:0000256" key="2">
    <source>
        <dbReference type="ARBA" id="ARBA00006375"/>
    </source>
</evidence>
<proteinExistence type="inferred from homology"/>
<comment type="similarity">
    <text evidence="2 10">Belongs to the mitochondrial carrier (TC 2.A.29) family.</text>
</comment>
<gene>
    <name evidence="12" type="ORF">H4R18_004156</name>
</gene>